<dbReference type="Proteomes" id="UP000779574">
    <property type="component" value="Unassembled WGS sequence"/>
</dbReference>
<feature type="region of interest" description="Disordered" evidence="2">
    <location>
        <begin position="206"/>
        <end position="235"/>
    </location>
</feature>
<evidence type="ECO:0000256" key="1">
    <source>
        <dbReference type="ARBA" id="ARBA00022679"/>
    </source>
</evidence>
<evidence type="ECO:0000256" key="2">
    <source>
        <dbReference type="SAM" id="MobiDB-lite"/>
    </source>
</evidence>
<evidence type="ECO:0000259" key="3">
    <source>
        <dbReference type="Pfam" id="PF01648"/>
    </source>
</evidence>
<dbReference type="GO" id="GO:0008897">
    <property type="term" value="F:holo-[acyl-carrier-protein] synthase activity"/>
    <property type="evidence" value="ECO:0007669"/>
    <property type="project" value="InterPro"/>
</dbReference>
<dbReference type="Pfam" id="PF01648">
    <property type="entry name" value="ACPS"/>
    <property type="match status" value="1"/>
</dbReference>
<protein>
    <recommendedName>
        <fullName evidence="3">4'-phosphopantetheinyl transferase domain-containing protein</fullName>
    </recommendedName>
</protein>
<organism evidence="4 5">
    <name type="scientific">Aureobasidium melanogenum</name>
    <name type="common">Aureobasidium pullulans var. melanogenum</name>
    <dbReference type="NCBI Taxonomy" id="46634"/>
    <lineage>
        <taxon>Eukaryota</taxon>
        <taxon>Fungi</taxon>
        <taxon>Dikarya</taxon>
        <taxon>Ascomycota</taxon>
        <taxon>Pezizomycotina</taxon>
        <taxon>Dothideomycetes</taxon>
        <taxon>Dothideomycetidae</taxon>
        <taxon>Dothideales</taxon>
        <taxon>Saccotheciaceae</taxon>
        <taxon>Aureobasidium</taxon>
    </lineage>
</organism>
<gene>
    <name evidence="4" type="ORF">KCU76_g15342</name>
</gene>
<feature type="non-terminal residue" evidence="4">
    <location>
        <position position="334"/>
    </location>
</feature>
<dbReference type="EMBL" id="JAHFXF010000997">
    <property type="protein sequence ID" value="KAG9679618.1"/>
    <property type="molecule type" value="Genomic_DNA"/>
</dbReference>
<keyword evidence="1" id="KW-0808">Transferase</keyword>
<name>A0A9P8IZQ8_AURME</name>
<dbReference type="InterPro" id="IPR008278">
    <property type="entry name" value="4-PPantetheinyl_Trfase_dom"/>
</dbReference>
<dbReference type="Gene3D" id="3.90.470.20">
    <property type="entry name" value="4'-phosphopantetheinyl transferase domain"/>
    <property type="match status" value="2"/>
</dbReference>
<evidence type="ECO:0000313" key="5">
    <source>
        <dbReference type="Proteomes" id="UP000779574"/>
    </source>
</evidence>
<comment type="caution">
    <text evidence="4">The sequence shown here is derived from an EMBL/GenBank/DDBJ whole genome shotgun (WGS) entry which is preliminary data.</text>
</comment>
<dbReference type="InterPro" id="IPR037143">
    <property type="entry name" value="4-PPantetheinyl_Trfase_dom_sf"/>
</dbReference>
<sequence>MPPRPFPQTLSIGTDICHYTRFLKYFPIHRHLENTTTAISSQTLLFKLFDKTFSPSEQRDFWRKFQAPSTTFRRFVPGSGAVAISPQVHQWDEQRAQEAARHVGGRWAAKEAVIKAFSSQRRLMLRDVEIRRDAKTKQPLAVVLDETSNTKHQSAKEVYGKMVRRWNLRQRLETLQREGAVGGAPTKGLRIIEKPSLNRHTARTLEFNQGLPPQQEPTREPETAPALTSAPAILSENGILDVDAVTKLLDQKRPSSPPPTQEPQESQQQNQDTNHLQENPEEPQSKRSQLEEEMKRLRKQEQAEDAWNNLQGQVVKVSISHDGEYCVATALAAV</sequence>
<reference evidence="4" key="1">
    <citation type="journal article" date="2021" name="J Fungi (Basel)">
        <title>Virulence traits and population genomics of the black yeast Aureobasidium melanogenum.</title>
        <authorList>
            <person name="Cernosa A."/>
            <person name="Sun X."/>
            <person name="Gostincar C."/>
            <person name="Fang C."/>
            <person name="Gunde-Cimerman N."/>
            <person name="Song Z."/>
        </authorList>
    </citation>
    <scope>NUCLEOTIDE SEQUENCE</scope>
    <source>
        <strain evidence="4">EXF-9911</strain>
    </source>
</reference>
<dbReference type="GO" id="GO:0000287">
    <property type="term" value="F:magnesium ion binding"/>
    <property type="evidence" value="ECO:0007669"/>
    <property type="project" value="InterPro"/>
</dbReference>
<proteinExistence type="predicted"/>
<feature type="compositionally biased region" description="Basic and acidic residues" evidence="2">
    <location>
        <begin position="283"/>
        <end position="302"/>
    </location>
</feature>
<dbReference type="AlphaFoldDB" id="A0A9P8IZQ8"/>
<dbReference type="SUPFAM" id="SSF56214">
    <property type="entry name" value="4'-phosphopantetheinyl transferase"/>
    <property type="match status" value="1"/>
</dbReference>
<evidence type="ECO:0000313" key="4">
    <source>
        <dbReference type="EMBL" id="KAG9679618.1"/>
    </source>
</evidence>
<feature type="domain" description="4'-phosphopantetheinyl transferase" evidence="3">
    <location>
        <begin position="90"/>
        <end position="149"/>
    </location>
</feature>
<accession>A0A9P8IZQ8</accession>
<reference evidence="4" key="2">
    <citation type="submission" date="2021-08" db="EMBL/GenBank/DDBJ databases">
        <authorList>
            <person name="Gostincar C."/>
            <person name="Sun X."/>
            <person name="Song Z."/>
            <person name="Gunde-Cimerman N."/>
        </authorList>
    </citation>
    <scope>NUCLEOTIDE SEQUENCE</scope>
    <source>
        <strain evidence="4">EXF-9911</strain>
    </source>
</reference>
<feature type="region of interest" description="Disordered" evidence="2">
    <location>
        <begin position="250"/>
        <end position="303"/>
    </location>
</feature>
<dbReference type="OrthoDB" id="15433at2759"/>